<reference evidence="2" key="1">
    <citation type="journal article" date="2011" name="Nat. Biotechnol.">
        <title>The genomic sequence of the Chinese hamster ovary (CHO)-K1 cell line.</title>
        <authorList>
            <person name="Xu X."/>
            <person name="Nagarajan H."/>
            <person name="Lewis N.E."/>
            <person name="Pan S."/>
            <person name="Cai Z."/>
            <person name="Liu X."/>
            <person name="Chen W."/>
            <person name="Xie M."/>
            <person name="Wang W."/>
            <person name="Hammond S."/>
            <person name="Andersen M.R."/>
            <person name="Neff N."/>
            <person name="Passarelli B."/>
            <person name="Koh W."/>
            <person name="Fan H.C."/>
            <person name="Wang J."/>
            <person name="Gui Y."/>
            <person name="Lee K.H."/>
            <person name="Betenbaugh M.J."/>
            <person name="Quake S.R."/>
            <person name="Famili I."/>
            <person name="Palsson B.O."/>
            <person name="Wang J."/>
        </authorList>
    </citation>
    <scope>NUCLEOTIDE SEQUENCE [LARGE SCALE GENOMIC DNA]</scope>
    <source>
        <strain evidence="2">CHO K1 cell line</strain>
    </source>
</reference>
<gene>
    <name evidence="1" type="ORF">I79_002485</name>
</gene>
<evidence type="ECO:0000313" key="2">
    <source>
        <dbReference type="Proteomes" id="UP000001075"/>
    </source>
</evidence>
<dbReference type="InParanoid" id="G3GXJ3"/>
<name>G3GXJ3_CRIGR</name>
<accession>G3GXJ3</accession>
<dbReference type="Proteomes" id="UP000001075">
    <property type="component" value="Unassembled WGS sequence"/>
</dbReference>
<protein>
    <submittedName>
        <fullName evidence="1">Uncharacterized protein</fullName>
    </submittedName>
</protein>
<evidence type="ECO:0000313" key="1">
    <source>
        <dbReference type="EMBL" id="EGV98825.1"/>
    </source>
</evidence>
<organism evidence="1 2">
    <name type="scientific">Cricetulus griseus</name>
    <name type="common">Chinese hamster</name>
    <name type="synonym">Cricetulus barabensis griseus</name>
    <dbReference type="NCBI Taxonomy" id="10029"/>
    <lineage>
        <taxon>Eukaryota</taxon>
        <taxon>Metazoa</taxon>
        <taxon>Chordata</taxon>
        <taxon>Craniata</taxon>
        <taxon>Vertebrata</taxon>
        <taxon>Euteleostomi</taxon>
        <taxon>Mammalia</taxon>
        <taxon>Eutheria</taxon>
        <taxon>Euarchontoglires</taxon>
        <taxon>Glires</taxon>
        <taxon>Rodentia</taxon>
        <taxon>Myomorpha</taxon>
        <taxon>Muroidea</taxon>
        <taxon>Cricetidae</taxon>
        <taxon>Cricetinae</taxon>
        <taxon>Cricetulus</taxon>
    </lineage>
</organism>
<sequence>MSSKAFLPLRAQGSFAGVGRAQTILNGAPLPHPSPLRPFPSNLLGSSAVLSWPTPNVEVHIYPSALGPDA</sequence>
<proteinExistence type="predicted"/>
<dbReference type="EMBL" id="JH000060">
    <property type="protein sequence ID" value="EGV98825.1"/>
    <property type="molecule type" value="Genomic_DNA"/>
</dbReference>
<dbReference type="AlphaFoldDB" id="G3GXJ3"/>